<sequence>PKANQEKQVNLEEWSQKAILATSQPVQYLVRLCVIEPEKHMTELVTELRQLEEKRAEEAEKEDTPIEAEEINTEQPMKSPLEQLLEQQKSQKDHDNDDYDYEDDSDLEDGVDNELKNQINRLPMEKGQI</sequence>
<evidence type="ECO:0000313" key="2">
    <source>
        <dbReference type="EMBL" id="ETO29807.1"/>
    </source>
</evidence>
<reference evidence="2 3" key="1">
    <citation type="journal article" date="2013" name="Curr. Biol.">
        <title>The Genome of the Foraminiferan Reticulomyxa filosa.</title>
        <authorList>
            <person name="Glockner G."/>
            <person name="Hulsmann N."/>
            <person name="Schleicher M."/>
            <person name="Noegel A.A."/>
            <person name="Eichinger L."/>
            <person name="Gallinger C."/>
            <person name="Pawlowski J."/>
            <person name="Sierra R."/>
            <person name="Euteneuer U."/>
            <person name="Pillet L."/>
            <person name="Moustafa A."/>
            <person name="Platzer M."/>
            <person name="Groth M."/>
            <person name="Szafranski K."/>
            <person name="Schliwa M."/>
        </authorList>
    </citation>
    <scope>NUCLEOTIDE SEQUENCE [LARGE SCALE GENOMIC DNA]</scope>
</reference>
<evidence type="ECO:0000313" key="3">
    <source>
        <dbReference type="Proteomes" id="UP000023152"/>
    </source>
</evidence>
<feature type="compositionally biased region" description="Basic and acidic residues" evidence="1">
    <location>
        <begin position="54"/>
        <end position="64"/>
    </location>
</feature>
<protein>
    <submittedName>
        <fullName evidence="2">Uncharacterized protein</fullName>
    </submittedName>
</protein>
<feature type="compositionally biased region" description="Acidic residues" evidence="1">
    <location>
        <begin position="96"/>
        <end position="112"/>
    </location>
</feature>
<keyword evidence="3" id="KW-1185">Reference proteome</keyword>
<gene>
    <name evidence="2" type="ORF">RFI_07310</name>
</gene>
<feature type="region of interest" description="Disordered" evidence="1">
    <location>
        <begin position="54"/>
        <end position="129"/>
    </location>
</feature>
<feature type="non-terminal residue" evidence="2">
    <location>
        <position position="1"/>
    </location>
</feature>
<dbReference type="Proteomes" id="UP000023152">
    <property type="component" value="Unassembled WGS sequence"/>
</dbReference>
<proteinExistence type="predicted"/>
<dbReference type="EMBL" id="ASPP01005835">
    <property type="protein sequence ID" value="ETO29807.1"/>
    <property type="molecule type" value="Genomic_DNA"/>
</dbReference>
<dbReference type="AlphaFoldDB" id="X6NWY7"/>
<organism evidence="2 3">
    <name type="scientific">Reticulomyxa filosa</name>
    <dbReference type="NCBI Taxonomy" id="46433"/>
    <lineage>
        <taxon>Eukaryota</taxon>
        <taxon>Sar</taxon>
        <taxon>Rhizaria</taxon>
        <taxon>Retaria</taxon>
        <taxon>Foraminifera</taxon>
        <taxon>Monothalamids</taxon>
        <taxon>Reticulomyxidae</taxon>
        <taxon>Reticulomyxa</taxon>
    </lineage>
</organism>
<comment type="caution">
    <text evidence="2">The sequence shown here is derived from an EMBL/GenBank/DDBJ whole genome shotgun (WGS) entry which is preliminary data.</text>
</comment>
<name>X6NWY7_RETFI</name>
<accession>X6NWY7</accession>
<evidence type="ECO:0000256" key="1">
    <source>
        <dbReference type="SAM" id="MobiDB-lite"/>
    </source>
</evidence>